<feature type="binding site" evidence="11">
    <location>
        <position position="159"/>
    </location>
    <ligand>
        <name>S-adenosyl-L-methionine</name>
        <dbReference type="ChEBI" id="CHEBI:59789"/>
    </ligand>
</feature>
<reference evidence="13 14" key="1">
    <citation type="submission" date="2019-10" db="EMBL/GenBank/DDBJ databases">
        <authorList>
            <person name="Palmer J.M."/>
        </authorList>
    </citation>
    <scope>NUCLEOTIDE SEQUENCE [LARGE SCALE GENOMIC DNA]</scope>
    <source>
        <strain evidence="13 14">TWF696</strain>
    </source>
</reference>
<keyword evidence="3" id="KW-0808">Transferase</keyword>
<comment type="caution">
    <text evidence="13">The sequence shown here is derived from an EMBL/GenBank/DDBJ whole genome shotgun (WGS) entry which is preliminary data.</text>
</comment>
<feature type="binding site" evidence="11">
    <location>
        <position position="91"/>
    </location>
    <ligand>
        <name>S-adenosyl-L-methionine</name>
        <dbReference type="ChEBI" id="CHEBI:59789"/>
    </ligand>
</feature>
<dbReference type="InterPro" id="IPR008576">
    <property type="entry name" value="MeTrfase_NTM1"/>
</dbReference>
<evidence type="ECO:0000256" key="5">
    <source>
        <dbReference type="ARBA" id="ARBA00039112"/>
    </source>
</evidence>
<feature type="compositionally biased region" description="Pro residues" evidence="12">
    <location>
        <begin position="15"/>
        <end position="26"/>
    </location>
</feature>
<dbReference type="SUPFAM" id="SSF53335">
    <property type="entry name" value="S-adenosyl-L-methionine-dependent methyltransferases"/>
    <property type="match status" value="1"/>
</dbReference>
<evidence type="ECO:0000256" key="8">
    <source>
        <dbReference type="ARBA" id="ARBA00047306"/>
    </source>
</evidence>
<evidence type="ECO:0000256" key="9">
    <source>
        <dbReference type="ARBA" id="ARBA00047885"/>
    </source>
</evidence>
<keyword evidence="14" id="KW-1185">Reference proteome</keyword>
<evidence type="ECO:0000256" key="12">
    <source>
        <dbReference type="SAM" id="MobiDB-lite"/>
    </source>
</evidence>
<evidence type="ECO:0000313" key="13">
    <source>
        <dbReference type="EMBL" id="KAK6347269.1"/>
    </source>
</evidence>
<evidence type="ECO:0000256" key="4">
    <source>
        <dbReference type="ARBA" id="ARBA00022691"/>
    </source>
</evidence>
<comment type="similarity">
    <text evidence="1">Belongs to the methyltransferase superfamily. NTM1 family.</text>
</comment>
<gene>
    <name evidence="13" type="primary">TAE1</name>
    <name evidence="13" type="ORF">TWF696_007341</name>
</gene>
<feature type="compositionally biased region" description="Acidic residues" evidence="12">
    <location>
        <begin position="203"/>
        <end position="213"/>
    </location>
</feature>
<dbReference type="Proteomes" id="UP001375240">
    <property type="component" value="Unassembled WGS sequence"/>
</dbReference>
<comment type="catalytic activity">
    <reaction evidence="9">
        <text>N-terminal L-prolyl-L-prolyl-L-lysyl-[protein] + 2 S-adenosyl-L-methionine = N-terminal N,N-dimethyl-L-prolyl-L-prolyl-L-lysyl-[protein] + 2 S-adenosyl-L-homocysteine + 2 H(+)</text>
        <dbReference type="Rhea" id="RHEA:54736"/>
        <dbReference type="Rhea" id="RHEA-COMP:13787"/>
        <dbReference type="Rhea" id="RHEA-COMP:13974"/>
        <dbReference type="ChEBI" id="CHEBI:15378"/>
        <dbReference type="ChEBI" id="CHEBI:57856"/>
        <dbReference type="ChEBI" id="CHEBI:59789"/>
        <dbReference type="ChEBI" id="CHEBI:138059"/>
        <dbReference type="ChEBI" id="CHEBI:138318"/>
        <dbReference type="EC" id="2.1.1.244"/>
    </reaction>
</comment>
<feature type="region of interest" description="Disordered" evidence="12">
    <location>
        <begin position="190"/>
        <end position="220"/>
    </location>
</feature>
<dbReference type="InterPro" id="IPR029063">
    <property type="entry name" value="SAM-dependent_MTases_sf"/>
</dbReference>
<dbReference type="EC" id="2.1.1.244" evidence="5"/>
<evidence type="ECO:0000256" key="3">
    <source>
        <dbReference type="ARBA" id="ARBA00022679"/>
    </source>
</evidence>
<proteinExistence type="inferred from homology"/>
<name>A0AAV9USI6_9PEZI</name>
<dbReference type="GO" id="GO:0071885">
    <property type="term" value="F:N-terminal protein N-methyltransferase activity"/>
    <property type="evidence" value="ECO:0007669"/>
    <property type="project" value="UniProtKB-EC"/>
</dbReference>
<evidence type="ECO:0000313" key="14">
    <source>
        <dbReference type="Proteomes" id="UP001375240"/>
    </source>
</evidence>
<comment type="catalytic activity">
    <reaction evidence="10">
        <text>N-terminal L-alanyl-L-prolyl-L-lysyl-[protein] + 3 S-adenosyl-L-methionine = N-terminal N,N,N-trimethyl-L-alanyl-L-prolyl-L-lysyl-[protein] + 3 S-adenosyl-L-homocysteine + 3 H(+)</text>
        <dbReference type="Rhea" id="RHEA:54712"/>
        <dbReference type="Rhea" id="RHEA-COMP:13785"/>
        <dbReference type="Rhea" id="RHEA-COMP:13971"/>
        <dbReference type="ChEBI" id="CHEBI:15378"/>
        <dbReference type="ChEBI" id="CHEBI:57856"/>
        <dbReference type="ChEBI" id="CHEBI:59789"/>
        <dbReference type="ChEBI" id="CHEBI:138057"/>
        <dbReference type="ChEBI" id="CHEBI:138315"/>
        <dbReference type="EC" id="2.1.1.244"/>
    </reaction>
</comment>
<dbReference type="EMBL" id="JAVHNQ010000005">
    <property type="protein sequence ID" value="KAK6347269.1"/>
    <property type="molecule type" value="Genomic_DNA"/>
</dbReference>
<evidence type="ECO:0000256" key="1">
    <source>
        <dbReference type="ARBA" id="ARBA00009059"/>
    </source>
</evidence>
<protein>
    <recommendedName>
        <fullName evidence="6">Alpha N-terminal protein methyltransferase 1</fullName>
        <ecNumber evidence="5">2.1.1.244</ecNumber>
    </recommendedName>
    <alternativeName>
        <fullName evidence="7">X-Pro-Lys N-terminal protein methyltransferase 1</fullName>
    </alternativeName>
</protein>
<evidence type="ECO:0000256" key="2">
    <source>
        <dbReference type="ARBA" id="ARBA00022603"/>
    </source>
</evidence>
<dbReference type="PIRSF" id="PIRSF016958">
    <property type="entry name" value="DUF858_MeTrfase_lik"/>
    <property type="match status" value="1"/>
</dbReference>
<accession>A0AAV9USI6</accession>
<comment type="catalytic activity">
    <reaction evidence="8">
        <text>N-terminal L-seryl-L-prolyl-L-lysyl-[protein] + 3 S-adenosyl-L-methionine = N-terminal N,N,N-trimethyl-L-seryl-L-prolyl-L-lysyl-[protein] + 3 S-adenosyl-L-homocysteine + 3 H(+)</text>
        <dbReference type="Rhea" id="RHEA:54724"/>
        <dbReference type="Rhea" id="RHEA-COMP:13789"/>
        <dbReference type="Rhea" id="RHEA-COMP:13973"/>
        <dbReference type="ChEBI" id="CHEBI:15378"/>
        <dbReference type="ChEBI" id="CHEBI:57856"/>
        <dbReference type="ChEBI" id="CHEBI:59789"/>
        <dbReference type="ChEBI" id="CHEBI:138061"/>
        <dbReference type="ChEBI" id="CHEBI:138317"/>
        <dbReference type="EC" id="2.1.1.244"/>
    </reaction>
</comment>
<evidence type="ECO:0000256" key="10">
    <source>
        <dbReference type="ARBA" id="ARBA00048167"/>
    </source>
</evidence>
<evidence type="ECO:0000256" key="11">
    <source>
        <dbReference type="PIRSR" id="PIRSR016958-1"/>
    </source>
</evidence>
<evidence type="ECO:0000256" key="7">
    <source>
        <dbReference type="ARBA" id="ARBA00043129"/>
    </source>
</evidence>
<dbReference type="PANTHER" id="PTHR12753">
    <property type="entry name" value="AD-003 - RELATED"/>
    <property type="match status" value="1"/>
</dbReference>
<dbReference type="Pfam" id="PF05891">
    <property type="entry name" value="Methyltransf_PK"/>
    <property type="match status" value="2"/>
</dbReference>
<organism evidence="13 14">
    <name type="scientific">Orbilia brochopaga</name>
    <dbReference type="NCBI Taxonomy" id="3140254"/>
    <lineage>
        <taxon>Eukaryota</taxon>
        <taxon>Fungi</taxon>
        <taxon>Dikarya</taxon>
        <taxon>Ascomycota</taxon>
        <taxon>Pezizomycotina</taxon>
        <taxon>Orbiliomycetes</taxon>
        <taxon>Orbiliales</taxon>
        <taxon>Orbiliaceae</taxon>
        <taxon>Orbilia</taxon>
    </lineage>
</organism>
<feature type="region of interest" description="Disordered" evidence="12">
    <location>
        <begin position="1"/>
        <end position="29"/>
    </location>
</feature>
<feature type="binding site" evidence="11">
    <location>
        <position position="96"/>
    </location>
    <ligand>
        <name>S-adenosyl-L-methionine</name>
        <dbReference type="ChEBI" id="CHEBI:59789"/>
    </ligand>
</feature>
<dbReference type="PANTHER" id="PTHR12753:SF0">
    <property type="entry name" value="ALPHA N-TERMINAL PROTEIN METHYLTRANSFERASE 1"/>
    <property type="match status" value="1"/>
</dbReference>
<dbReference type="AlphaFoldDB" id="A0AAV9USI6"/>
<sequence length="278" mass="30675">MATDTTSPVQTSPSPAEPEPYNPLPPLAKRTQDYGAQIEYWSGIPSTVDGMLGGYPQLSRADLQQSSNFLAKLKPQMAAPADGIRRGVDCGAGIGRITKGLLAKHLDVIDIVEPVKKFTDELLLANPELHSAGRIGDIYNVGLESWHPTEGKYWLIWNQWCLNHLTDKDLISYLARCARALTPTGLIVVKENNTSTPSPPASDTEDTDTDTDITDNTHDIFDPEDCSVTRTDGKFRRIFAKAGLLVVKSELQRGFPERLKLYPVRMYALRPAPAKESK</sequence>
<dbReference type="GO" id="GO:0032259">
    <property type="term" value="P:methylation"/>
    <property type="evidence" value="ECO:0007669"/>
    <property type="project" value="UniProtKB-KW"/>
</dbReference>
<evidence type="ECO:0000256" key="6">
    <source>
        <dbReference type="ARBA" id="ARBA00039449"/>
    </source>
</evidence>
<feature type="compositionally biased region" description="Polar residues" evidence="12">
    <location>
        <begin position="1"/>
        <end position="11"/>
    </location>
</feature>
<keyword evidence="2 13" id="KW-0489">Methyltransferase</keyword>
<keyword evidence="4 11" id="KW-0949">S-adenosyl-L-methionine</keyword>
<dbReference type="GO" id="GO:0005737">
    <property type="term" value="C:cytoplasm"/>
    <property type="evidence" value="ECO:0007669"/>
    <property type="project" value="TreeGrafter"/>
</dbReference>
<dbReference type="Gene3D" id="3.40.50.150">
    <property type="entry name" value="Vaccinia Virus protein VP39"/>
    <property type="match status" value="1"/>
</dbReference>